<dbReference type="UniPathway" id="UPA00087">
    <property type="reaction ID" value="UER00173"/>
</dbReference>
<accession>A0A1I3WG09</accession>
<dbReference type="GO" id="GO:0043094">
    <property type="term" value="P:metabolic compound salvage"/>
    <property type="evidence" value="ECO:0007669"/>
    <property type="project" value="UniProtKB-UniRule"/>
</dbReference>
<dbReference type="SUPFAM" id="SSF53649">
    <property type="entry name" value="Alkaline phosphatase-like"/>
    <property type="match status" value="1"/>
</dbReference>
<dbReference type="CDD" id="cd16009">
    <property type="entry name" value="PPM"/>
    <property type="match status" value="1"/>
</dbReference>
<feature type="binding site" evidence="6">
    <location>
        <position position="359"/>
    </location>
    <ligand>
        <name>Mn(2+)</name>
        <dbReference type="ChEBI" id="CHEBI:29035"/>
        <label>2</label>
    </ligand>
</feature>
<dbReference type="PANTHER" id="PTHR21110:SF0">
    <property type="entry name" value="PHOSPHOPENTOMUTASE"/>
    <property type="match status" value="1"/>
</dbReference>
<evidence type="ECO:0000259" key="8">
    <source>
        <dbReference type="Pfam" id="PF01676"/>
    </source>
</evidence>
<keyword evidence="10" id="KW-1185">Reference proteome</keyword>
<dbReference type="GO" id="GO:0006018">
    <property type="term" value="P:2-deoxyribose 1-phosphate catabolic process"/>
    <property type="evidence" value="ECO:0007669"/>
    <property type="project" value="UniProtKB-UniRule"/>
</dbReference>
<dbReference type="PANTHER" id="PTHR21110">
    <property type="entry name" value="PHOSPHOPENTOMUTASE"/>
    <property type="match status" value="1"/>
</dbReference>
<comment type="catalytic activity">
    <reaction evidence="6">
        <text>2-deoxy-alpha-D-ribose 1-phosphate = 2-deoxy-D-ribose 5-phosphate</text>
        <dbReference type="Rhea" id="RHEA:27658"/>
        <dbReference type="ChEBI" id="CHEBI:57259"/>
        <dbReference type="ChEBI" id="CHEBI:62877"/>
        <dbReference type="EC" id="5.4.2.7"/>
    </reaction>
</comment>
<dbReference type="NCBIfam" id="NF003766">
    <property type="entry name" value="PRK05362.1"/>
    <property type="match status" value="1"/>
</dbReference>
<comment type="similarity">
    <text evidence="1 6">Belongs to the phosphopentomutase family.</text>
</comment>
<comment type="function">
    <text evidence="6">Isomerase that catalyzes the conversion of deoxy-ribose 1-phosphate (dRib-1-P) and ribose 1-phosphate (Rib-1-P) to deoxy-ribose 5-phosphate (dRib-5-P) and ribose 5-phosphate (Rib-5-P), respectively.</text>
</comment>
<evidence type="ECO:0000256" key="4">
    <source>
        <dbReference type="ARBA" id="ARBA00023211"/>
    </source>
</evidence>
<evidence type="ECO:0000256" key="6">
    <source>
        <dbReference type="HAMAP-Rule" id="MF_00740"/>
    </source>
</evidence>
<comment type="catalytic activity">
    <reaction evidence="6">
        <text>alpha-D-ribose 1-phosphate = D-ribose 5-phosphate</text>
        <dbReference type="Rhea" id="RHEA:18793"/>
        <dbReference type="ChEBI" id="CHEBI:57720"/>
        <dbReference type="ChEBI" id="CHEBI:78346"/>
        <dbReference type="EC" id="5.4.2.7"/>
    </reaction>
</comment>
<keyword evidence="3 6" id="KW-0479">Metal-binding</keyword>
<evidence type="ECO:0000256" key="1">
    <source>
        <dbReference type="ARBA" id="ARBA00010373"/>
    </source>
</evidence>
<dbReference type="Gene3D" id="3.30.70.1250">
    <property type="entry name" value="Phosphopentomutase"/>
    <property type="match status" value="1"/>
</dbReference>
<protein>
    <recommendedName>
        <fullName evidence="6 7">Phosphopentomutase</fullName>
        <ecNumber evidence="6 7">5.4.2.7</ecNumber>
    </recommendedName>
    <alternativeName>
        <fullName evidence="6">Phosphodeoxyribomutase</fullName>
    </alternativeName>
</protein>
<dbReference type="InterPro" id="IPR017850">
    <property type="entry name" value="Alkaline_phosphatase_core_sf"/>
</dbReference>
<organism evidence="9 10">
    <name type="scientific">Neomesorhizobium albiziae</name>
    <dbReference type="NCBI Taxonomy" id="335020"/>
    <lineage>
        <taxon>Bacteria</taxon>
        <taxon>Pseudomonadati</taxon>
        <taxon>Pseudomonadota</taxon>
        <taxon>Alphaproteobacteria</taxon>
        <taxon>Hyphomicrobiales</taxon>
        <taxon>Phyllobacteriaceae</taxon>
        <taxon>Neomesorhizobium</taxon>
    </lineage>
</organism>
<sequence>MARAFVFVLDSFGIGAAADAARFGDEGSNTFGHIAAACAAGQADREGVRAGPLNVPNMAALGLAKAAALAVGDISANAAPAAVAQNAFYGAADEISSGKDTPSGHWEIAAFPVRFDWGYFPETTPTFPASLTSAIVAEAGLPGILGDRHASGTEIIAEFGEEHIRTGKPICYTSADSVFQIAAHETHFGLERLYELCGIVRRLVDPLNIGRVIARPFIGETQQTFERTANRRDFAVPPPEPTLLDRLTARGNRVIGIGKIGDIFAHRGVSETRKAAGNMALFDAALSGMDDARDGDMVFANFIDFDTLFGHRRDVAGYAEALEAFDRRLPEAFSRLRRGDILLLTADHGCDPSWKGTDHTRERIPIIGTGPGLRGGEIGVRSTFADIGETIAEHLGLAPGRHGTSFYKAIAADA</sequence>
<dbReference type="GO" id="GO:0006015">
    <property type="term" value="P:5-phosphoribose 1-diphosphate biosynthetic process"/>
    <property type="evidence" value="ECO:0007669"/>
    <property type="project" value="UniProtKB-UniPathway"/>
</dbReference>
<keyword evidence="2 6" id="KW-0963">Cytoplasm</keyword>
<dbReference type="EMBL" id="FOSL01000002">
    <property type="protein sequence ID" value="SFK06330.1"/>
    <property type="molecule type" value="Genomic_DNA"/>
</dbReference>
<comment type="cofactor">
    <cofactor evidence="6">
        <name>Mn(2+)</name>
        <dbReference type="ChEBI" id="CHEBI:29035"/>
    </cofactor>
    <text evidence="6">Binds 2 manganese ions.</text>
</comment>
<dbReference type="OrthoDB" id="9769930at2"/>
<feature type="domain" description="Metalloenzyme" evidence="8">
    <location>
        <begin position="3"/>
        <end position="398"/>
    </location>
</feature>
<dbReference type="GO" id="GO:0005829">
    <property type="term" value="C:cytosol"/>
    <property type="evidence" value="ECO:0007669"/>
    <property type="project" value="TreeGrafter"/>
</dbReference>
<dbReference type="InterPro" id="IPR024052">
    <property type="entry name" value="Phosphopentomutase_DeoB_cap_sf"/>
</dbReference>
<gene>
    <name evidence="6" type="primary">deoB</name>
    <name evidence="9" type="ORF">SAMN04488498_102192</name>
</gene>
<feature type="binding site" evidence="6">
    <location>
        <position position="10"/>
    </location>
    <ligand>
        <name>Mn(2+)</name>
        <dbReference type="ChEBI" id="CHEBI:29035"/>
        <label>1</label>
    </ligand>
</feature>
<name>A0A1I3WG09_9HYPH</name>
<evidence type="ECO:0000313" key="10">
    <source>
        <dbReference type="Proteomes" id="UP000323300"/>
    </source>
</evidence>
<feature type="binding site" evidence="6">
    <location>
        <position position="311"/>
    </location>
    <ligand>
        <name>Mn(2+)</name>
        <dbReference type="ChEBI" id="CHEBI:29035"/>
        <label>2</label>
    </ligand>
</feature>
<dbReference type="GO" id="GO:0008973">
    <property type="term" value="F:phosphopentomutase activity"/>
    <property type="evidence" value="ECO:0007669"/>
    <property type="project" value="UniProtKB-UniRule"/>
</dbReference>
<evidence type="ECO:0000256" key="5">
    <source>
        <dbReference type="ARBA" id="ARBA00023235"/>
    </source>
</evidence>
<comment type="subcellular location">
    <subcellularLocation>
        <location evidence="6">Cytoplasm</location>
    </subcellularLocation>
</comment>
<dbReference type="GO" id="GO:0000287">
    <property type="term" value="F:magnesium ion binding"/>
    <property type="evidence" value="ECO:0007669"/>
    <property type="project" value="UniProtKB-UniRule"/>
</dbReference>
<proteinExistence type="inferred from homology"/>
<evidence type="ECO:0000256" key="2">
    <source>
        <dbReference type="ARBA" id="ARBA00022490"/>
    </source>
</evidence>
<dbReference type="NCBIfam" id="TIGR01696">
    <property type="entry name" value="deoB"/>
    <property type="match status" value="1"/>
</dbReference>
<feature type="binding site" evidence="6">
    <location>
        <position position="306"/>
    </location>
    <ligand>
        <name>Mn(2+)</name>
        <dbReference type="ChEBI" id="CHEBI:29035"/>
        <label>2</label>
    </ligand>
</feature>
<feature type="binding site" evidence="6">
    <location>
        <position position="348"/>
    </location>
    <ligand>
        <name>Mn(2+)</name>
        <dbReference type="ChEBI" id="CHEBI:29035"/>
        <label>1</label>
    </ligand>
</feature>
<comment type="pathway">
    <text evidence="6">Carbohydrate degradation; 2-deoxy-D-ribose 1-phosphate degradation; D-glyceraldehyde 3-phosphate and acetaldehyde from 2-deoxy-alpha-D-ribose 1-phosphate: step 1/2.</text>
</comment>
<feature type="binding site" evidence="6">
    <location>
        <position position="347"/>
    </location>
    <ligand>
        <name>Mn(2+)</name>
        <dbReference type="ChEBI" id="CHEBI:29035"/>
        <label>1</label>
    </ligand>
</feature>
<dbReference type="PIRSF" id="PIRSF001491">
    <property type="entry name" value="Ppentomutase"/>
    <property type="match status" value="1"/>
</dbReference>
<keyword evidence="5 6" id="KW-0413">Isomerase</keyword>
<reference evidence="9 10" key="1">
    <citation type="submission" date="2016-10" db="EMBL/GenBank/DDBJ databases">
        <authorList>
            <person name="Varghese N."/>
            <person name="Submissions S."/>
        </authorList>
    </citation>
    <scope>NUCLEOTIDE SEQUENCE [LARGE SCALE GENOMIC DNA]</scope>
    <source>
        <strain evidence="9 10">DSM 21822</strain>
    </source>
</reference>
<dbReference type="RefSeq" id="WP_149758766.1">
    <property type="nucleotide sequence ID" value="NZ_BSPE01000028.1"/>
</dbReference>
<dbReference type="Gene3D" id="3.40.720.10">
    <property type="entry name" value="Alkaline Phosphatase, subunit A"/>
    <property type="match status" value="1"/>
</dbReference>
<evidence type="ECO:0000256" key="3">
    <source>
        <dbReference type="ARBA" id="ARBA00022723"/>
    </source>
</evidence>
<dbReference type="SUPFAM" id="SSF143856">
    <property type="entry name" value="DeoB insert domain-like"/>
    <property type="match status" value="1"/>
</dbReference>
<evidence type="ECO:0000256" key="7">
    <source>
        <dbReference type="NCBIfam" id="TIGR01696"/>
    </source>
</evidence>
<dbReference type="FunFam" id="3.30.70.1250:FF:000001">
    <property type="entry name" value="Phosphopentomutase"/>
    <property type="match status" value="1"/>
</dbReference>
<dbReference type="InterPro" id="IPR010045">
    <property type="entry name" value="DeoB"/>
</dbReference>
<evidence type="ECO:0000313" key="9">
    <source>
        <dbReference type="EMBL" id="SFK06330.1"/>
    </source>
</evidence>
<keyword evidence="4 6" id="KW-0464">Manganese</keyword>
<dbReference type="GO" id="GO:0009117">
    <property type="term" value="P:nucleotide metabolic process"/>
    <property type="evidence" value="ECO:0007669"/>
    <property type="project" value="UniProtKB-UniRule"/>
</dbReference>
<dbReference type="Proteomes" id="UP000323300">
    <property type="component" value="Unassembled WGS sequence"/>
</dbReference>
<dbReference type="AlphaFoldDB" id="A0A1I3WG09"/>
<dbReference type="HAMAP" id="MF_00740">
    <property type="entry name" value="Phosphopentomut"/>
    <property type="match status" value="1"/>
</dbReference>
<dbReference type="GO" id="GO:0030145">
    <property type="term" value="F:manganese ion binding"/>
    <property type="evidence" value="ECO:0007669"/>
    <property type="project" value="UniProtKB-UniRule"/>
</dbReference>
<dbReference type="InterPro" id="IPR006124">
    <property type="entry name" value="Metalloenzyme"/>
</dbReference>
<dbReference type="EC" id="5.4.2.7" evidence="6 7"/>
<dbReference type="Pfam" id="PF01676">
    <property type="entry name" value="Metalloenzyme"/>
    <property type="match status" value="1"/>
</dbReference>